<feature type="domain" description="Sm" evidence="1">
    <location>
        <begin position="7"/>
        <end position="81"/>
    </location>
</feature>
<comment type="caution">
    <text evidence="2">The sequence shown here is derived from an EMBL/GenBank/DDBJ whole genome shotgun (WGS) entry which is preliminary data.</text>
</comment>
<dbReference type="EMBL" id="NEXC01000003">
    <property type="protein sequence ID" value="PSN84447.1"/>
    <property type="molecule type" value="Genomic_DNA"/>
</dbReference>
<protein>
    <recommendedName>
        <fullName evidence="1">Sm domain-containing protein</fullName>
    </recommendedName>
</protein>
<proteinExistence type="predicted"/>
<dbReference type="Pfam" id="PF01423">
    <property type="entry name" value="LSM"/>
    <property type="match status" value="1"/>
</dbReference>
<dbReference type="InterPro" id="IPR028277">
    <property type="entry name" value="Lsm_C"/>
</dbReference>
<dbReference type="GO" id="GO:0003723">
    <property type="term" value="F:RNA binding"/>
    <property type="evidence" value="ECO:0007669"/>
    <property type="project" value="InterPro"/>
</dbReference>
<reference evidence="2 3" key="1">
    <citation type="submission" date="2017-04" db="EMBL/GenBank/DDBJ databases">
        <title>Novel microbial lineages endemic to geothermal iron-oxide mats fill important gaps in the evolutionary history of Archaea.</title>
        <authorList>
            <person name="Jay Z.J."/>
            <person name="Beam J.P."/>
            <person name="Dlakic M."/>
            <person name="Rusch D.B."/>
            <person name="Kozubal M.A."/>
            <person name="Inskeep W.P."/>
        </authorList>
    </citation>
    <scope>NUCLEOTIDE SEQUENCE [LARGE SCALE GENOMIC DNA]</scope>
    <source>
        <strain evidence="2">OSP_D</strain>
    </source>
</reference>
<dbReference type="PROSITE" id="PS52002">
    <property type="entry name" value="SM"/>
    <property type="match status" value="1"/>
</dbReference>
<sequence length="146" mass="16255">MSVGFRTIASETRTMLNKQVTVSLSNGKKYRGVLMSLDPENLHVCLSDAKEVGTETKETKKIPKLVLNGSLIVEVAMEESGLPLQLLMDQLAKIYPNNVRYIEDADTIIVAERVKVFNDGRVEGVGPIAERVKQIVEKLQKEVKQT</sequence>
<dbReference type="InterPro" id="IPR010920">
    <property type="entry name" value="LSM_dom_sf"/>
</dbReference>
<dbReference type="SMART" id="SM00651">
    <property type="entry name" value="Sm"/>
    <property type="match status" value="1"/>
</dbReference>
<dbReference type="Pfam" id="PF14894">
    <property type="entry name" value="Lsm_C"/>
    <property type="match status" value="1"/>
</dbReference>
<dbReference type="InterPro" id="IPR047575">
    <property type="entry name" value="Sm"/>
</dbReference>
<evidence type="ECO:0000259" key="1">
    <source>
        <dbReference type="PROSITE" id="PS52002"/>
    </source>
</evidence>
<dbReference type="InterPro" id="IPR037156">
    <property type="entry name" value="Lsm_C_sf"/>
</dbReference>
<accession>A0A2R6ADJ1</accession>
<dbReference type="AlphaFoldDB" id="A0A2R6ADJ1"/>
<dbReference type="Gene3D" id="3.30.310.60">
    <property type="entry name" value="Like-Sm ribonucleoprotein, C-terminal domain"/>
    <property type="match status" value="1"/>
</dbReference>
<organism evidence="2 3">
    <name type="scientific">Candidatus Marsarchaeota G1 archaeon OSP_D</name>
    <dbReference type="NCBI Taxonomy" id="1978155"/>
    <lineage>
        <taxon>Archaea</taxon>
        <taxon>Candidatus Marsarchaeota</taxon>
        <taxon>Candidatus Marsarchaeota group 1</taxon>
    </lineage>
</organism>
<name>A0A2R6ADJ1_9ARCH</name>
<evidence type="ECO:0000313" key="3">
    <source>
        <dbReference type="Proteomes" id="UP000240880"/>
    </source>
</evidence>
<evidence type="ECO:0000313" key="2">
    <source>
        <dbReference type="EMBL" id="PSN84447.1"/>
    </source>
</evidence>
<dbReference type="InterPro" id="IPR001163">
    <property type="entry name" value="Sm_dom_euk/arc"/>
</dbReference>
<dbReference type="SUPFAM" id="SSF50182">
    <property type="entry name" value="Sm-like ribonucleoproteins"/>
    <property type="match status" value="1"/>
</dbReference>
<gene>
    <name evidence="2" type="ORF">B9Q01_00880</name>
</gene>
<dbReference type="Proteomes" id="UP000240880">
    <property type="component" value="Unassembled WGS sequence"/>
</dbReference>
<dbReference type="Gene3D" id="2.30.30.100">
    <property type="match status" value="1"/>
</dbReference>